<dbReference type="SUPFAM" id="SSF52540">
    <property type="entry name" value="P-loop containing nucleoside triphosphate hydrolases"/>
    <property type="match status" value="2"/>
</dbReference>
<dbReference type="GO" id="GO:0016887">
    <property type="term" value="F:ATP hydrolysis activity"/>
    <property type="evidence" value="ECO:0007669"/>
    <property type="project" value="InterPro"/>
</dbReference>
<feature type="coiled-coil region" evidence="1">
    <location>
        <begin position="815"/>
        <end position="853"/>
    </location>
</feature>
<comment type="caution">
    <text evidence="2">The sequence shown here is derived from an EMBL/GenBank/DDBJ whole genome shotgun (WGS) entry which is preliminary data.</text>
</comment>
<evidence type="ECO:0000256" key="1">
    <source>
        <dbReference type="SAM" id="Coils"/>
    </source>
</evidence>
<dbReference type="PANTHER" id="PTHR32114:SF2">
    <property type="entry name" value="ABC TRANSPORTER ABCH.3"/>
    <property type="match status" value="1"/>
</dbReference>
<proteinExistence type="predicted"/>
<feature type="coiled-coil region" evidence="1">
    <location>
        <begin position="423"/>
        <end position="504"/>
    </location>
</feature>
<dbReference type="Proteomes" id="UP001144297">
    <property type="component" value="Unassembled WGS sequence"/>
</dbReference>
<feature type="coiled-coil region" evidence="1">
    <location>
        <begin position="578"/>
        <end position="721"/>
    </location>
</feature>
<dbReference type="AlphaFoldDB" id="A0A9W6LKT8"/>
<dbReference type="Gene3D" id="3.40.50.300">
    <property type="entry name" value="P-loop containing nucleotide triphosphate hydrolases"/>
    <property type="match status" value="2"/>
</dbReference>
<dbReference type="Pfam" id="PF13558">
    <property type="entry name" value="SbcC_Walker_B"/>
    <property type="match status" value="1"/>
</dbReference>
<reference evidence="2" key="1">
    <citation type="submission" date="2022-12" db="EMBL/GenBank/DDBJ databases">
        <title>Reference genome sequencing for broad-spectrum identification of bacterial and archaeal isolates by mass spectrometry.</title>
        <authorList>
            <person name="Sekiguchi Y."/>
            <person name="Tourlousse D.M."/>
        </authorList>
    </citation>
    <scope>NUCLEOTIDE SEQUENCE</scope>
    <source>
        <strain evidence="2">TSL-P1</strain>
    </source>
</reference>
<name>A0A9W6LKT8_9BACT</name>
<gene>
    <name evidence="2" type="primary">sbcC</name>
    <name evidence="2" type="ORF">TISLANDTSLP1_16800</name>
</gene>
<protein>
    <submittedName>
        <fullName evidence="2">Nuclease SbcCD subunit C</fullName>
    </submittedName>
</protein>
<evidence type="ECO:0000313" key="2">
    <source>
        <dbReference type="EMBL" id="GLI53987.1"/>
    </source>
</evidence>
<dbReference type="InterPro" id="IPR027417">
    <property type="entry name" value="P-loop_NTPase"/>
</dbReference>
<organism evidence="2 3">
    <name type="scientific">Thermodesulfovibrio yellowstonii</name>
    <dbReference type="NCBI Taxonomy" id="28262"/>
    <lineage>
        <taxon>Bacteria</taxon>
        <taxon>Pseudomonadati</taxon>
        <taxon>Nitrospirota</taxon>
        <taxon>Thermodesulfovibrionia</taxon>
        <taxon>Thermodesulfovibrionales</taxon>
        <taxon>Thermodesulfovibrionaceae</taxon>
        <taxon>Thermodesulfovibrio</taxon>
    </lineage>
</organism>
<accession>A0A9W6LKT8</accession>
<dbReference type="EMBL" id="BSDX01000001">
    <property type="protein sequence ID" value="GLI53987.1"/>
    <property type="molecule type" value="Genomic_DNA"/>
</dbReference>
<evidence type="ECO:0000313" key="3">
    <source>
        <dbReference type="Proteomes" id="UP001144297"/>
    </source>
</evidence>
<sequence>MLPISLIFEGLNSYAREVKIDFTKFYRTKLFGIFGITGGGKSTILDAIILSIYGKTPRVASTKIKEAINPQRGVINIEFTFEIGRRRFKIQRGIDQRETKIRLYRLEEDKEIPIAEKSNEFNEKIKEIIGLSYEEFCKVVILPQNQFAELLRLEPAKRAELIGNLFDLNYFGEPLYSKFSEKFLKLESTIQDKQRRLNELSEISQESIINKEREIEKIIKDLSELRQKQKELMEKLNILRNFKQLSDKKKELERELQKMETEKVKIESIKNKIQMDDELAPYKKSFEELKSLKKSIEANKQKHEELARELKIIESRLEKQREQKEEFEKFFSQRNEELIGKIKESEQLFELEQEIKSLLDKEQQRAKEMKKLNLEFKEIDEQLKKIDIETTQLMKNIEKNKALFENTQLNDEELRLYDLLPKALLKLNEIKNLKEEIEILSKKTERERKKWEESFAQIQREFRDRLNLTIATYEEIDSVIVAKTKEIKELKDKLLRDIDELKVKNLAFTLSKTLLEGKPCPVCGSTEHPKPAESIDDKNITLIEEKLKEADENIFKVEDFKAKIKPLMEKVFTSKTNIETYAKEISDKKSKLTKAEHELSQIISVKLWANAEQLFEQIKNKKKKNDEVMKELNYLNSEFHEKMKLKNDVTQKRVEISTKIQQTHKELEEIKKDTKEKKEKLNEKTGGKTSYEIKTEAEKELETIKKRSLQLENELKDLDIKKQNTLIGLERITEGIKKDEQKQKEIKASLDLKAKEMRIDVSELTALILDEETKKSLKNTVEEFEKGFNKAKGALDSILKNLEEIPIKAIQPDELQETEKFIAETNDKIAQSNEKLGTLKEQIRKEKDMLKEKQFLSKEITLMEKEFENVKLLKNLTYGKEMVKFFSWQLLKEIVKLTNGILRTLIGRRFSINVNPNLEFTVSDLLYNKERSVNTLSGGETFIVSFALALALSSYIQSKRMRAIQFFFIDEGFSSLDRELLDSVCAVLNELKSQDRLVGLISHIEELKQVIPNSINIKRDITGSSIVTFNV</sequence>
<dbReference type="PANTHER" id="PTHR32114">
    <property type="entry name" value="ABC TRANSPORTER ABCH.3"/>
    <property type="match status" value="1"/>
</dbReference>
<feature type="coiled-coil region" evidence="1">
    <location>
        <begin position="183"/>
        <end position="389"/>
    </location>
</feature>
<keyword evidence="1" id="KW-0175">Coiled coil</keyword>
<keyword evidence="3" id="KW-1185">Reference proteome</keyword>
<dbReference type="GO" id="GO:0006302">
    <property type="term" value="P:double-strand break repair"/>
    <property type="evidence" value="ECO:0007669"/>
    <property type="project" value="InterPro"/>
</dbReference>